<reference evidence="2" key="1">
    <citation type="submission" date="2020-03" db="EMBL/GenBank/DDBJ databases">
        <authorList>
            <person name="Weist P."/>
        </authorList>
    </citation>
    <scope>NUCLEOTIDE SEQUENCE</scope>
</reference>
<feature type="region of interest" description="Disordered" evidence="1">
    <location>
        <begin position="213"/>
        <end position="236"/>
    </location>
</feature>
<evidence type="ECO:0000313" key="2">
    <source>
        <dbReference type="EMBL" id="CAB1427161.1"/>
    </source>
</evidence>
<feature type="compositionally biased region" description="Basic and acidic residues" evidence="1">
    <location>
        <begin position="109"/>
        <end position="125"/>
    </location>
</feature>
<feature type="compositionally biased region" description="Basic and acidic residues" evidence="1">
    <location>
        <begin position="216"/>
        <end position="236"/>
    </location>
</feature>
<organism evidence="2 3">
    <name type="scientific">Pleuronectes platessa</name>
    <name type="common">European plaice</name>
    <dbReference type="NCBI Taxonomy" id="8262"/>
    <lineage>
        <taxon>Eukaryota</taxon>
        <taxon>Metazoa</taxon>
        <taxon>Chordata</taxon>
        <taxon>Craniata</taxon>
        <taxon>Vertebrata</taxon>
        <taxon>Euteleostomi</taxon>
        <taxon>Actinopterygii</taxon>
        <taxon>Neopterygii</taxon>
        <taxon>Teleostei</taxon>
        <taxon>Neoteleostei</taxon>
        <taxon>Acanthomorphata</taxon>
        <taxon>Carangaria</taxon>
        <taxon>Pleuronectiformes</taxon>
        <taxon>Pleuronectoidei</taxon>
        <taxon>Pleuronectidae</taxon>
        <taxon>Pleuronectes</taxon>
    </lineage>
</organism>
<feature type="compositionally biased region" description="Basic and acidic residues" evidence="1">
    <location>
        <begin position="143"/>
        <end position="171"/>
    </location>
</feature>
<accession>A0A9N7U9X3</accession>
<evidence type="ECO:0000256" key="1">
    <source>
        <dbReference type="SAM" id="MobiDB-lite"/>
    </source>
</evidence>
<feature type="region of interest" description="Disordered" evidence="1">
    <location>
        <begin position="73"/>
        <end position="171"/>
    </location>
</feature>
<keyword evidence="3" id="KW-1185">Reference proteome</keyword>
<dbReference type="EMBL" id="CADEAL010000947">
    <property type="protein sequence ID" value="CAB1427161.1"/>
    <property type="molecule type" value="Genomic_DNA"/>
</dbReference>
<comment type="caution">
    <text evidence="2">The sequence shown here is derived from an EMBL/GenBank/DDBJ whole genome shotgun (WGS) entry which is preliminary data.</text>
</comment>
<evidence type="ECO:0000313" key="3">
    <source>
        <dbReference type="Proteomes" id="UP001153269"/>
    </source>
</evidence>
<gene>
    <name evidence="2" type="ORF">PLEPLA_LOCUS15099</name>
</gene>
<sequence>MTRKSPGCDYGNRAADKSKLKSRGHLRLLGTFVRLGHVLHVGDSIWRNVSEHNELSGAGPLCHGAADRFKHIGRTHHHLQPPERERERRERRERERREREEGDEGEREEGERERGEGEEGKREIRGTGGRGGRGGREEGEEGERERRGTGGRGGRERERERGGRERREREEGYAKTTIHIAAHTAAECVCAETFCVDAASRCSSLTTRPVVASDSRATDKVKGQRAGEQHLHVIRS</sequence>
<feature type="compositionally biased region" description="Basic and acidic residues" evidence="1">
    <location>
        <begin position="80"/>
        <end position="100"/>
    </location>
</feature>
<name>A0A9N7U9X3_PLEPL</name>
<protein>
    <submittedName>
        <fullName evidence="2">Uncharacterized protein</fullName>
    </submittedName>
</protein>
<dbReference type="AlphaFoldDB" id="A0A9N7U9X3"/>
<dbReference type="Proteomes" id="UP001153269">
    <property type="component" value="Unassembled WGS sequence"/>
</dbReference>
<proteinExistence type="predicted"/>